<protein>
    <submittedName>
        <fullName evidence="1">Uncharacterized protein</fullName>
    </submittedName>
</protein>
<feature type="non-terminal residue" evidence="1">
    <location>
        <position position="1"/>
    </location>
</feature>
<dbReference type="EMBL" id="CADCTC010000171">
    <property type="protein sequence ID" value="CAA9269062.1"/>
    <property type="molecule type" value="Genomic_DNA"/>
</dbReference>
<gene>
    <name evidence="1" type="ORF">AVDCRST_MAG77-3086</name>
</gene>
<sequence>VLVGVRVWHGWHDVATLVPRHFNQEAQDYLAV</sequence>
<accession>A0A6J4J685</accession>
<evidence type="ECO:0000313" key="1">
    <source>
        <dbReference type="EMBL" id="CAA9269062.1"/>
    </source>
</evidence>
<organism evidence="1">
    <name type="scientific">uncultured Chloroflexota bacterium</name>
    <dbReference type="NCBI Taxonomy" id="166587"/>
    <lineage>
        <taxon>Bacteria</taxon>
        <taxon>Bacillati</taxon>
        <taxon>Chloroflexota</taxon>
        <taxon>environmental samples</taxon>
    </lineage>
</organism>
<dbReference type="AlphaFoldDB" id="A0A6J4J685"/>
<reference evidence="1" key="1">
    <citation type="submission" date="2020-02" db="EMBL/GenBank/DDBJ databases">
        <authorList>
            <person name="Meier V. D."/>
        </authorList>
    </citation>
    <scope>NUCLEOTIDE SEQUENCE</scope>
    <source>
        <strain evidence="1">AVDCRST_MAG77</strain>
    </source>
</reference>
<name>A0A6J4J685_9CHLR</name>
<feature type="non-terminal residue" evidence="1">
    <location>
        <position position="32"/>
    </location>
</feature>
<proteinExistence type="predicted"/>